<keyword evidence="3" id="KW-1185">Reference proteome</keyword>
<protein>
    <recommendedName>
        <fullName evidence="4">Solute-binding protein family 3/N-terminal domain-containing protein</fullName>
    </recommendedName>
</protein>
<dbReference type="Gene3D" id="3.40.190.10">
    <property type="entry name" value="Periplasmic binding protein-like II"/>
    <property type="match status" value="1"/>
</dbReference>
<reference evidence="3" key="1">
    <citation type="journal article" date="2019" name="Int. J. Syst. Evol. Microbiol.">
        <title>The Global Catalogue of Microorganisms (GCM) 10K type strain sequencing project: providing services to taxonomists for standard genome sequencing and annotation.</title>
        <authorList>
            <consortium name="The Broad Institute Genomics Platform"/>
            <consortium name="The Broad Institute Genome Sequencing Center for Infectious Disease"/>
            <person name="Wu L."/>
            <person name="Ma J."/>
        </authorList>
    </citation>
    <scope>NUCLEOTIDE SEQUENCE [LARGE SCALE GENOMIC DNA]</scope>
    <source>
        <strain evidence="3">JCM 13378</strain>
    </source>
</reference>
<proteinExistence type="predicted"/>
<name>A0ABP3GRL8_9ALTE</name>
<evidence type="ECO:0000256" key="1">
    <source>
        <dbReference type="SAM" id="Phobius"/>
    </source>
</evidence>
<organism evidence="2 3">
    <name type="scientific">Bowmanella denitrificans</name>
    <dbReference type="NCBI Taxonomy" id="366582"/>
    <lineage>
        <taxon>Bacteria</taxon>
        <taxon>Pseudomonadati</taxon>
        <taxon>Pseudomonadota</taxon>
        <taxon>Gammaproteobacteria</taxon>
        <taxon>Alteromonadales</taxon>
        <taxon>Alteromonadaceae</taxon>
        <taxon>Bowmanella</taxon>
    </lineage>
</organism>
<keyword evidence="1" id="KW-0812">Transmembrane</keyword>
<evidence type="ECO:0000313" key="3">
    <source>
        <dbReference type="Proteomes" id="UP001501757"/>
    </source>
</evidence>
<comment type="caution">
    <text evidence="2">The sequence shown here is derived from an EMBL/GenBank/DDBJ whole genome shotgun (WGS) entry which is preliminary data.</text>
</comment>
<feature type="transmembrane region" description="Helical" evidence="1">
    <location>
        <begin position="12"/>
        <end position="32"/>
    </location>
</feature>
<gene>
    <name evidence="2" type="ORF">GCM10009092_13560</name>
</gene>
<accession>A0ABP3GRL8</accession>
<evidence type="ECO:0008006" key="4">
    <source>
        <dbReference type="Google" id="ProtNLM"/>
    </source>
</evidence>
<keyword evidence="1" id="KW-1133">Transmembrane helix</keyword>
<dbReference type="EMBL" id="BAAAEI010000006">
    <property type="protein sequence ID" value="GAA0350453.1"/>
    <property type="molecule type" value="Genomic_DNA"/>
</dbReference>
<dbReference type="RefSeq" id="WP_343843304.1">
    <property type="nucleotide sequence ID" value="NZ_BAAAEI010000006.1"/>
</dbReference>
<sequence>MSLAVIRTPTVNLALLMFAFALYLAMSLLLSVHKLTPPDINNLYTYRCQLQAPTADHTLRIRNVVSNLSIDLARQLCHSDIMAKQGYQYIEISWPPAGQITAKSLLAQEYDFLLNRHHNLKGLLNDIDELYQEIIEYPLQPIFWWSKSAPPQLTPAFFQHKRIGVTSNTESHPYYLIPLKSLADAGIQLSDEQLVILPTPDTLLQAFAEGHVDMIMASAQLPSQLQAHLHDYPLYHSQQAWEVASSSWFASKKISDTPEILCEFVRANTVYAEVIKNYAKQATIYAQC</sequence>
<dbReference type="Proteomes" id="UP001501757">
    <property type="component" value="Unassembled WGS sequence"/>
</dbReference>
<keyword evidence="1" id="KW-0472">Membrane</keyword>
<dbReference type="SUPFAM" id="SSF53850">
    <property type="entry name" value="Periplasmic binding protein-like II"/>
    <property type="match status" value="1"/>
</dbReference>
<evidence type="ECO:0000313" key="2">
    <source>
        <dbReference type="EMBL" id="GAA0350453.1"/>
    </source>
</evidence>